<sequence>MSFHLVAHFEMDVPKLAAANRRAVAILPQSRVFSATVSPQAALRMLIFAKILPR</sequence>
<reference evidence="1 2" key="1">
    <citation type="submission" date="2020-08" db="EMBL/GenBank/DDBJ databases">
        <title>Genomic Encyclopedia of Type Strains, Phase III (KMG-III): the genomes of soil and plant-associated and newly described type strains.</title>
        <authorList>
            <person name="Whitman W."/>
        </authorList>
    </citation>
    <scope>NUCLEOTIDE SEQUENCE [LARGE SCALE GENOMIC DNA]</scope>
    <source>
        <strain evidence="1 2">CECT 4113</strain>
    </source>
</reference>
<dbReference type="RefSeq" id="WP_165504864.1">
    <property type="nucleotide sequence ID" value="NZ_JACHXH010000022.1"/>
</dbReference>
<accession>A0A7W5BR44</accession>
<proteinExistence type="predicted"/>
<evidence type="ECO:0000313" key="2">
    <source>
        <dbReference type="Proteomes" id="UP000518315"/>
    </source>
</evidence>
<dbReference type="EMBL" id="JACHXH010000022">
    <property type="protein sequence ID" value="MBB3137476.1"/>
    <property type="molecule type" value="Genomic_DNA"/>
</dbReference>
<name>A0A7W5BR44_9HYPH</name>
<evidence type="ECO:0000313" key="1">
    <source>
        <dbReference type="EMBL" id="MBB3137476.1"/>
    </source>
</evidence>
<keyword evidence="2" id="KW-1185">Reference proteome</keyword>
<dbReference type="AlphaFoldDB" id="A0A7W5BR44"/>
<organism evidence="1 2">
    <name type="scientific">Rhizobium pisi</name>
    <dbReference type="NCBI Taxonomy" id="574561"/>
    <lineage>
        <taxon>Bacteria</taxon>
        <taxon>Pseudomonadati</taxon>
        <taxon>Pseudomonadota</taxon>
        <taxon>Alphaproteobacteria</taxon>
        <taxon>Hyphomicrobiales</taxon>
        <taxon>Rhizobiaceae</taxon>
        <taxon>Rhizobium/Agrobacterium group</taxon>
        <taxon>Rhizobium</taxon>
    </lineage>
</organism>
<protein>
    <submittedName>
        <fullName evidence="1">Uncharacterized protein</fullName>
    </submittedName>
</protein>
<gene>
    <name evidence="1" type="ORF">FHS26_005238</name>
</gene>
<dbReference type="Proteomes" id="UP000518315">
    <property type="component" value="Unassembled WGS sequence"/>
</dbReference>
<comment type="caution">
    <text evidence="1">The sequence shown here is derived from an EMBL/GenBank/DDBJ whole genome shotgun (WGS) entry which is preliminary data.</text>
</comment>